<evidence type="ECO:0000259" key="2">
    <source>
        <dbReference type="Pfam" id="PF01757"/>
    </source>
</evidence>
<dbReference type="RefSeq" id="WP_284352580.1">
    <property type="nucleotide sequence ID" value="NZ_BRXS01000008.1"/>
</dbReference>
<sequence>MRSAGGRTPDAHGRLPALDGLRGLAILLVLVNNLYPEHPSTRFDGAVEAATNLWWVGVDLFFALSGFLITGILCDARGSRHYFRDFYARRALRIAPLYYGVLLALVTGSAVFLSDPGEGGVAFLQKQGWYWGYLVNVRMARDAPEPAPYGTGHFWSLSVEEQFYLVWPAVVLWLAPSRLAKSCVGLLALALALRMWCLASGWSAAAVYVLTPTHADSLLVGALLALAARAACWWDRATRWAQPAFLLAAPLALALIAWGHTGDPTGHTAAYTVGFTCVAIASGALLVLALDAPPGTRTARLFRHPAMRFFGQYSYGIYVFSGLVDVAMRGAVPFAAALPRVAGSQVPAATLVLVTAAGAATALAYVSYHLYEKHWLQLKRRVPGAGARTS</sequence>
<keyword evidence="1" id="KW-1133">Transmembrane helix</keyword>
<keyword evidence="1" id="KW-0472">Membrane</keyword>
<dbReference type="PANTHER" id="PTHR23028">
    <property type="entry name" value="ACETYLTRANSFERASE"/>
    <property type="match status" value="1"/>
</dbReference>
<evidence type="ECO:0000313" key="3">
    <source>
        <dbReference type="EMBL" id="GLC28159.1"/>
    </source>
</evidence>
<feature type="transmembrane region" description="Helical" evidence="1">
    <location>
        <begin position="313"/>
        <end position="336"/>
    </location>
</feature>
<dbReference type="GO" id="GO:0016747">
    <property type="term" value="F:acyltransferase activity, transferring groups other than amino-acyl groups"/>
    <property type="evidence" value="ECO:0007669"/>
    <property type="project" value="InterPro"/>
</dbReference>
<dbReference type="Proteomes" id="UP001161325">
    <property type="component" value="Unassembled WGS sequence"/>
</dbReference>
<reference evidence="3" key="1">
    <citation type="submission" date="2022-08" db="EMBL/GenBank/DDBJ databases">
        <title>Draft genome sequencing of Roseisolibacter agri AW1220.</title>
        <authorList>
            <person name="Tobiishi Y."/>
            <person name="Tonouchi A."/>
        </authorList>
    </citation>
    <scope>NUCLEOTIDE SEQUENCE</scope>
    <source>
        <strain evidence="3">AW1220</strain>
    </source>
</reference>
<keyword evidence="3" id="KW-0012">Acyltransferase</keyword>
<dbReference type="AlphaFoldDB" id="A0AA37Q7S5"/>
<keyword evidence="4" id="KW-1185">Reference proteome</keyword>
<dbReference type="InterPro" id="IPR002656">
    <property type="entry name" value="Acyl_transf_3_dom"/>
</dbReference>
<dbReference type="InterPro" id="IPR050879">
    <property type="entry name" value="Acyltransferase_3"/>
</dbReference>
<dbReference type="PANTHER" id="PTHR23028:SF53">
    <property type="entry name" value="ACYL_TRANSF_3 DOMAIN-CONTAINING PROTEIN"/>
    <property type="match status" value="1"/>
</dbReference>
<organism evidence="3 4">
    <name type="scientific">Roseisolibacter agri</name>
    <dbReference type="NCBI Taxonomy" id="2014610"/>
    <lineage>
        <taxon>Bacteria</taxon>
        <taxon>Pseudomonadati</taxon>
        <taxon>Gemmatimonadota</taxon>
        <taxon>Gemmatimonadia</taxon>
        <taxon>Gemmatimonadales</taxon>
        <taxon>Gemmatimonadaceae</taxon>
        <taxon>Roseisolibacter</taxon>
    </lineage>
</organism>
<comment type="caution">
    <text evidence="3">The sequence shown here is derived from an EMBL/GenBank/DDBJ whole genome shotgun (WGS) entry which is preliminary data.</text>
</comment>
<accession>A0AA37Q7S5</accession>
<proteinExistence type="predicted"/>
<dbReference type="GO" id="GO:0016020">
    <property type="term" value="C:membrane"/>
    <property type="evidence" value="ECO:0007669"/>
    <property type="project" value="TreeGrafter"/>
</dbReference>
<feature type="transmembrane region" description="Helical" evidence="1">
    <location>
        <begin position="241"/>
        <end position="258"/>
    </location>
</feature>
<feature type="domain" description="Acyltransferase 3" evidence="2">
    <location>
        <begin position="16"/>
        <end position="364"/>
    </location>
</feature>
<evidence type="ECO:0000313" key="4">
    <source>
        <dbReference type="Proteomes" id="UP001161325"/>
    </source>
</evidence>
<dbReference type="EMBL" id="BRXS01000008">
    <property type="protein sequence ID" value="GLC28159.1"/>
    <property type="molecule type" value="Genomic_DNA"/>
</dbReference>
<name>A0AA37Q7S5_9BACT</name>
<feature type="transmembrane region" description="Helical" evidence="1">
    <location>
        <begin position="95"/>
        <end position="114"/>
    </location>
</feature>
<evidence type="ECO:0000256" key="1">
    <source>
        <dbReference type="SAM" id="Phobius"/>
    </source>
</evidence>
<dbReference type="GO" id="GO:0009103">
    <property type="term" value="P:lipopolysaccharide biosynthetic process"/>
    <property type="evidence" value="ECO:0007669"/>
    <property type="project" value="TreeGrafter"/>
</dbReference>
<dbReference type="Pfam" id="PF01757">
    <property type="entry name" value="Acyl_transf_3"/>
    <property type="match status" value="1"/>
</dbReference>
<feature type="transmembrane region" description="Helical" evidence="1">
    <location>
        <begin position="348"/>
        <end position="371"/>
    </location>
</feature>
<gene>
    <name evidence="3" type="ORF">rosag_46720</name>
</gene>
<keyword evidence="3" id="KW-0808">Transferase</keyword>
<keyword evidence="1" id="KW-0812">Transmembrane</keyword>
<feature type="transmembrane region" description="Helical" evidence="1">
    <location>
        <begin position="270"/>
        <end position="292"/>
    </location>
</feature>
<feature type="transmembrane region" description="Helical" evidence="1">
    <location>
        <begin position="53"/>
        <end position="74"/>
    </location>
</feature>
<protein>
    <submittedName>
        <fullName evidence="3">Acyltransferase</fullName>
    </submittedName>
</protein>